<feature type="transmembrane region" description="Helical" evidence="5">
    <location>
        <begin position="141"/>
        <end position="160"/>
    </location>
</feature>
<feature type="domain" description="Ferric oxidoreductase" evidence="6">
    <location>
        <begin position="40"/>
        <end position="154"/>
    </location>
</feature>
<evidence type="ECO:0000256" key="3">
    <source>
        <dbReference type="ARBA" id="ARBA00022989"/>
    </source>
</evidence>
<dbReference type="GO" id="GO:0016020">
    <property type="term" value="C:membrane"/>
    <property type="evidence" value="ECO:0007669"/>
    <property type="project" value="UniProtKB-SubCell"/>
</dbReference>
<sequence>MRALLIWGAVLALMAVPVAYAAASPLLSYRSGAYIVGGFAGILCLALMVLQPLLAAGYLPGAGGPRGRRWHRWLGVLLTAGVVLHVAGLYVTSPPDTLDALLLVSPTPFSVYGVAAMWAVLLTALLAALRRRIGLRPRLWQQVHAALALVIAVSTVVHAVQIQGAMEPVTKWGLCLAVLAATGAVLLDLRVLKPLRRWRDRRDTRPGRA</sequence>
<evidence type="ECO:0000313" key="8">
    <source>
        <dbReference type="Proteomes" id="UP000030960"/>
    </source>
</evidence>
<dbReference type="InterPro" id="IPR013130">
    <property type="entry name" value="Fe3_Rdtase_TM_dom"/>
</dbReference>
<reference evidence="7 8" key="1">
    <citation type="submission" date="2014-10" db="EMBL/GenBank/DDBJ databases">
        <title>Genome sequence of Ponticoccus sp. strain UMTAT08 isolated from clonal culture of toxic dinoflagellate Alexandrium tamiyavanichii.</title>
        <authorList>
            <person name="Gan H.Y."/>
            <person name="Muhd D.-D."/>
            <person name="Mohd Noor M.E."/>
            <person name="Yeong Y.S."/>
            <person name="Usup G."/>
        </authorList>
    </citation>
    <scope>NUCLEOTIDE SEQUENCE [LARGE SCALE GENOMIC DNA]</scope>
    <source>
        <strain evidence="7 8">UMTAT08</strain>
    </source>
</reference>
<keyword evidence="2 5" id="KW-0812">Transmembrane</keyword>
<evidence type="ECO:0000256" key="4">
    <source>
        <dbReference type="ARBA" id="ARBA00023136"/>
    </source>
</evidence>
<evidence type="ECO:0000313" key="7">
    <source>
        <dbReference type="EMBL" id="KHQ53156.1"/>
    </source>
</evidence>
<dbReference type="Pfam" id="PF01794">
    <property type="entry name" value="Ferric_reduct"/>
    <property type="match status" value="1"/>
</dbReference>
<dbReference type="AlphaFoldDB" id="A0A0B3S901"/>
<evidence type="ECO:0000256" key="1">
    <source>
        <dbReference type="ARBA" id="ARBA00004141"/>
    </source>
</evidence>
<keyword evidence="4 5" id="KW-0472">Membrane</keyword>
<evidence type="ECO:0000256" key="5">
    <source>
        <dbReference type="SAM" id="Phobius"/>
    </source>
</evidence>
<dbReference type="OrthoDB" id="7917288at2"/>
<evidence type="ECO:0000256" key="2">
    <source>
        <dbReference type="ARBA" id="ARBA00022692"/>
    </source>
</evidence>
<keyword evidence="8" id="KW-1185">Reference proteome</keyword>
<keyword evidence="3 5" id="KW-1133">Transmembrane helix</keyword>
<feature type="transmembrane region" description="Helical" evidence="5">
    <location>
        <begin position="172"/>
        <end position="192"/>
    </location>
</feature>
<name>A0A0B3S901_9RHOB</name>
<feature type="transmembrane region" description="Helical" evidence="5">
    <location>
        <begin position="31"/>
        <end position="61"/>
    </location>
</feature>
<dbReference type="STRING" id="561184.SAMN05216376_10634"/>
<comment type="subcellular location">
    <subcellularLocation>
        <location evidence="1">Membrane</location>
        <topology evidence="1">Multi-pass membrane protein</topology>
    </subcellularLocation>
</comment>
<organism evidence="7 8">
    <name type="scientific">Mameliella alba</name>
    <dbReference type="NCBI Taxonomy" id="561184"/>
    <lineage>
        <taxon>Bacteria</taxon>
        <taxon>Pseudomonadati</taxon>
        <taxon>Pseudomonadota</taxon>
        <taxon>Alphaproteobacteria</taxon>
        <taxon>Rhodobacterales</taxon>
        <taxon>Roseobacteraceae</taxon>
        <taxon>Mameliella</taxon>
    </lineage>
</organism>
<evidence type="ECO:0000259" key="6">
    <source>
        <dbReference type="Pfam" id="PF01794"/>
    </source>
</evidence>
<gene>
    <name evidence="7" type="ORF">OA50_02182</name>
</gene>
<feature type="transmembrane region" description="Helical" evidence="5">
    <location>
        <begin position="73"/>
        <end position="91"/>
    </location>
</feature>
<protein>
    <submittedName>
        <fullName evidence="7">Ferric reductase</fullName>
    </submittedName>
</protein>
<proteinExistence type="predicted"/>
<dbReference type="Proteomes" id="UP000030960">
    <property type="component" value="Unassembled WGS sequence"/>
</dbReference>
<dbReference type="EMBL" id="JSUQ01000008">
    <property type="protein sequence ID" value="KHQ53156.1"/>
    <property type="molecule type" value="Genomic_DNA"/>
</dbReference>
<feature type="transmembrane region" description="Helical" evidence="5">
    <location>
        <begin position="111"/>
        <end position="129"/>
    </location>
</feature>
<accession>A0A0B3S901</accession>
<comment type="caution">
    <text evidence="7">The sequence shown here is derived from an EMBL/GenBank/DDBJ whole genome shotgun (WGS) entry which is preliminary data.</text>
</comment>